<dbReference type="EMBL" id="VAFM01000001">
    <property type="protein sequence ID" value="TKW61668.1"/>
    <property type="molecule type" value="Genomic_DNA"/>
</dbReference>
<evidence type="ECO:0000313" key="3">
    <source>
        <dbReference type="Proteomes" id="UP000320948"/>
    </source>
</evidence>
<keyword evidence="1" id="KW-0732">Signal</keyword>
<dbReference type="Proteomes" id="UP000320948">
    <property type="component" value="Unassembled WGS sequence"/>
</dbReference>
<comment type="caution">
    <text evidence="2">The sequence shown here is derived from an EMBL/GenBank/DDBJ whole genome shotgun (WGS) entry which is preliminary data.</text>
</comment>
<accession>A0A6N4REY9</accession>
<sequence>MRTIKIPSTSLYVATALLLLAASSAVAQTSGSNAENLEWPRTFTGAPDFIFTRDEAVTKARTDAARSGSAIPLVPNIEMVLEDDSELDPMGAKKPQIVMVSGTEAVSGTEGEEVDIVAVGSRQSLMDKLMAQAVDLPAVAGSTEPDLTEFRGQLVATISRTLANWQPDSKRYNFSSALNGLSLQAIVTSPVSYAVINQHRYEVGDTFRISVPMRVPDEVVSSAMEAQMPVSGTLTPALEANYRKVYGEVMDGLTAARSRNPEIGMQTLVIPVRVLSIARREVMLDLDGQPHALQIRYSY</sequence>
<protein>
    <submittedName>
        <fullName evidence="2">Uncharacterized protein</fullName>
    </submittedName>
</protein>
<evidence type="ECO:0000313" key="2">
    <source>
        <dbReference type="EMBL" id="TKW61668.1"/>
    </source>
</evidence>
<organism evidence="2 3">
    <name type="scientific">Blastochloris viridis</name>
    <name type="common">Rhodopseudomonas viridis</name>
    <dbReference type="NCBI Taxonomy" id="1079"/>
    <lineage>
        <taxon>Bacteria</taxon>
        <taxon>Pseudomonadati</taxon>
        <taxon>Pseudomonadota</taxon>
        <taxon>Alphaproteobacteria</taxon>
        <taxon>Hyphomicrobiales</taxon>
        <taxon>Blastochloridaceae</taxon>
        <taxon>Blastochloris</taxon>
    </lineage>
</organism>
<feature type="chain" id="PRO_5026978324" evidence="1">
    <location>
        <begin position="28"/>
        <end position="299"/>
    </location>
</feature>
<gene>
    <name evidence="2" type="ORF">DI628_03305</name>
</gene>
<feature type="signal peptide" evidence="1">
    <location>
        <begin position="1"/>
        <end position="27"/>
    </location>
</feature>
<dbReference type="AlphaFoldDB" id="A0A6N4REY9"/>
<name>A0A6N4REY9_BLAVI</name>
<proteinExistence type="predicted"/>
<evidence type="ECO:0000256" key="1">
    <source>
        <dbReference type="SAM" id="SignalP"/>
    </source>
</evidence>
<reference evidence="2 3" key="1">
    <citation type="journal article" date="2017" name="Nat. Commun.">
        <title>In situ click chemistry generation of cyclooxygenase-2 inhibitors.</title>
        <authorList>
            <person name="Bhardwaj A."/>
            <person name="Kaur J."/>
            <person name="Wuest M."/>
            <person name="Wuest F."/>
        </authorList>
    </citation>
    <scope>NUCLEOTIDE SEQUENCE [LARGE SCALE GENOMIC DNA]</scope>
    <source>
        <strain evidence="2">S2_018_000_R2_106</strain>
    </source>
</reference>